<sequence length="334" mass="39067">MHSGRFYTLPEFVLWTRRVIYALTALAIVPTVLYQYFHWHWLAMPWVPIALVGTAAAFIAGFKNNATYARAWEARQIYGGIVNASRAWGIMVKDHVRHADAAAATAVHRELIYRHIGWLTALRFQLREAREWEHMKTEANYREYRQRYSVPEWETKLEDEMAPYLPVEEMNYIMGKKNRATQIIATQSRRLRELHEAGMIETLCYVEMEAQLREFYDGQGKCERIKGFPYPRQFASINRYFIRMFVFMVPFGMLKEFEKLSHEAVWLTIPFSVLVSWVFTSLEQIGSSTENPFEGSPNDVPITAISRTIEIDLRDMLDEKDLPAPIQPVNKILM</sequence>
<organism evidence="10 11">
    <name type="scientific">Nemorincola caseinilytica</name>
    <dbReference type="NCBI Taxonomy" id="2054315"/>
    <lineage>
        <taxon>Bacteria</taxon>
        <taxon>Pseudomonadati</taxon>
        <taxon>Bacteroidota</taxon>
        <taxon>Chitinophagia</taxon>
        <taxon>Chitinophagales</taxon>
        <taxon>Chitinophagaceae</taxon>
        <taxon>Nemorincola</taxon>
    </lineage>
</organism>
<keyword evidence="11" id="KW-1185">Reference proteome</keyword>
<accession>A0ABP8NHW4</accession>
<dbReference type="PANTHER" id="PTHR33281:SF19">
    <property type="entry name" value="VOLTAGE-DEPENDENT ANION CHANNEL-FORMING PROTEIN YNEE"/>
    <property type="match status" value="1"/>
</dbReference>
<keyword evidence="5 9" id="KW-1133">Transmembrane helix</keyword>
<gene>
    <name evidence="10" type="ORF">GCM10023093_19740</name>
</gene>
<comment type="caution">
    <text evidence="10">The sequence shown here is derived from an EMBL/GenBank/DDBJ whole genome shotgun (WGS) entry which is preliminary data.</text>
</comment>
<dbReference type="InterPro" id="IPR044669">
    <property type="entry name" value="YneE/VCCN1/2-like"/>
</dbReference>
<dbReference type="Proteomes" id="UP001500067">
    <property type="component" value="Unassembled WGS sequence"/>
</dbReference>
<evidence type="ECO:0000313" key="11">
    <source>
        <dbReference type="Proteomes" id="UP001500067"/>
    </source>
</evidence>
<comment type="similarity">
    <text evidence="8">Belongs to the anion channel-forming bestrophin (TC 1.A.46) family.</text>
</comment>
<evidence type="ECO:0000256" key="3">
    <source>
        <dbReference type="ARBA" id="ARBA00022475"/>
    </source>
</evidence>
<feature type="transmembrane region" description="Helical" evidence="9">
    <location>
        <begin position="20"/>
        <end position="37"/>
    </location>
</feature>
<dbReference type="RefSeq" id="WP_345082396.1">
    <property type="nucleotide sequence ID" value="NZ_BAABFA010000011.1"/>
</dbReference>
<evidence type="ECO:0000256" key="1">
    <source>
        <dbReference type="ARBA" id="ARBA00004651"/>
    </source>
</evidence>
<evidence type="ECO:0000313" key="10">
    <source>
        <dbReference type="EMBL" id="GAA4466157.1"/>
    </source>
</evidence>
<comment type="subcellular location">
    <subcellularLocation>
        <location evidence="1">Cell membrane</location>
        <topology evidence="1">Multi-pass membrane protein</topology>
    </subcellularLocation>
</comment>
<evidence type="ECO:0000256" key="4">
    <source>
        <dbReference type="ARBA" id="ARBA00022692"/>
    </source>
</evidence>
<name>A0ABP8NHW4_9BACT</name>
<reference evidence="11" key="1">
    <citation type="journal article" date="2019" name="Int. J. Syst. Evol. Microbiol.">
        <title>The Global Catalogue of Microorganisms (GCM) 10K type strain sequencing project: providing services to taxonomists for standard genome sequencing and annotation.</title>
        <authorList>
            <consortium name="The Broad Institute Genomics Platform"/>
            <consortium name="The Broad Institute Genome Sequencing Center for Infectious Disease"/>
            <person name="Wu L."/>
            <person name="Ma J."/>
        </authorList>
    </citation>
    <scope>NUCLEOTIDE SEQUENCE [LARGE SCALE GENOMIC DNA]</scope>
    <source>
        <strain evidence="11">JCM 32105</strain>
    </source>
</reference>
<keyword evidence="4 9" id="KW-0812">Transmembrane</keyword>
<evidence type="ECO:0000256" key="8">
    <source>
        <dbReference type="ARBA" id="ARBA00034708"/>
    </source>
</evidence>
<dbReference type="Pfam" id="PF25539">
    <property type="entry name" value="Bestrophin_2"/>
    <property type="match status" value="1"/>
</dbReference>
<feature type="transmembrane region" description="Helical" evidence="9">
    <location>
        <begin position="43"/>
        <end position="62"/>
    </location>
</feature>
<keyword evidence="2" id="KW-0813">Transport</keyword>
<keyword evidence="6" id="KW-0406">Ion transport</keyword>
<evidence type="ECO:0000256" key="9">
    <source>
        <dbReference type="SAM" id="Phobius"/>
    </source>
</evidence>
<evidence type="ECO:0000256" key="7">
    <source>
        <dbReference type="ARBA" id="ARBA00023136"/>
    </source>
</evidence>
<evidence type="ECO:0000256" key="2">
    <source>
        <dbReference type="ARBA" id="ARBA00022448"/>
    </source>
</evidence>
<dbReference type="PANTHER" id="PTHR33281">
    <property type="entry name" value="UPF0187 PROTEIN YNEE"/>
    <property type="match status" value="1"/>
</dbReference>
<protein>
    <submittedName>
        <fullName evidence="10">Bestrophin family ion channel</fullName>
    </submittedName>
</protein>
<keyword evidence="3" id="KW-1003">Cell membrane</keyword>
<keyword evidence="7 9" id="KW-0472">Membrane</keyword>
<evidence type="ECO:0000256" key="6">
    <source>
        <dbReference type="ARBA" id="ARBA00023065"/>
    </source>
</evidence>
<proteinExistence type="inferred from homology"/>
<evidence type="ECO:0000256" key="5">
    <source>
        <dbReference type="ARBA" id="ARBA00022989"/>
    </source>
</evidence>
<dbReference type="EMBL" id="BAABFA010000011">
    <property type="protein sequence ID" value="GAA4466157.1"/>
    <property type="molecule type" value="Genomic_DNA"/>
</dbReference>